<gene>
    <name evidence="1" type="ORF">GQF63_11720</name>
</gene>
<organism evidence="1 2">
    <name type="scientific">Sphingobacterium humi</name>
    <dbReference type="NCBI Taxonomy" id="1796905"/>
    <lineage>
        <taxon>Bacteria</taxon>
        <taxon>Pseudomonadati</taxon>
        <taxon>Bacteroidota</taxon>
        <taxon>Sphingobacteriia</taxon>
        <taxon>Sphingobacteriales</taxon>
        <taxon>Sphingobacteriaceae</taxon>
        <taxon>Sphingobacterium</taxon>
    </lineage>
</organism>
<dbReference type="AlphaFoldDB" id="A0A6N8L0V1"/>
<proteinExistence type="predicted"/>
<name>A0A6N8L0V1_9SPHI</name>
<dbReference type="OrthoDB" id="710732at2"/>
<protein>
    <submittedName>
        <fullName evidence="1">Uncharacterized protein</fullName>
    </submittedName>
</protein>
<dbReference type="Proteomes" id="UP000435036">
    <property type="component" value="Unassembled WGS sequence"/>
</dbReference>
<keyword evidence="2" id="KW-1185">Reference proteome</keyword>
<accession>A0A6N8L0V1</accession>
<evidence type="ECO:0000313" key="2">
    <source>
        <dbReference type="Proteomes" id="UP000435036"/>
    </source>
</evidence>
<dbReference type="RefSeq" id="WP_160369420.1">
    <property type="nucleotide sequence ID" value="NZ_WSQA01000008.1"/>
</dbReference>
<evidence type="ECO:0000313" key="1">
    <source>
        <dbReference type="EMBL" id="MVZ62694.1"/>
    </source>
</evidence>
<sequence length="176" mass="20674">MENKAVTEQDMRELVIKLGLPKVILDLFDEQVKDEQVAELIGYNYAKPYSILALNGNEQQTYQTARYIPFLELNGSEIFAYDKEKDGFVSYYLEGDMDNLQVKTWEGLFLNEVTEWIENEWEDEDVIFLGEQLNLPHIKEILKNYLEALEDHGLSTFEEKNAWINMTMKQMNMLKS</sequence>
<comment type="caution">
    <text evidence="1">The sequence shown here is derived from an EMBL/GenBank/DDBJ whole genome shotgun (WGS) entry which is preliminary data.</text>
</comment>
<reference evidence="1 2" key="1">
    <citation type="submission" date="2019-12" db="EMBL/GenBank/DDBJ databases">
        <authorList>
            <person name="Dong K."/>
        </authorList>
    </citation>
    <scope>NUCLEOTIDE SEQUENCE [LARGE SCALE GENOMIC DNA]</scope>
    <source>
        <strain evidence="1 2">JCM 31225</strain>
    </source>
</reference>
<dbReference type="EMBL" id="WSQA01000008">
    <property type="protein sequence ID" value="MVZ62694.1"/>
    <property type="molecule type" value="Genomic_DNA"/>
</dbReference>